<gene>
    <name evidence="3" type="ORF">AArcSl_3214</name>
</gene>
<dbReference type="Proteomes" id="UP000263012">
    <property type="component" value="Chromosome"/>
</dbReference>
<evidence type="ECO:0000256" key="2">
    <source>
        <dbReference type="SAM" id="Phobius"/>
    </source>
</evidence>
<protein>
    <submittedName>
        <fullName evidence="3">Uncharacterized protein</fullName>
    </submittedName>
</protein>
<organism evidence="3 4">
    <name type="scientific">Halalkaliarchaeum desulfuricum</name>
    <dbReference type="NCBI Taxonomy" id="2055893"/>
    <lineage>
        <taxon>Archaea</taxon>
        <taxon>Methanobacteriati</taxon>
        <taxon>Methanobacteriota</taxon>
        <taxon>Stenosarchaea group</taxon>
        <taxon>Halobacteria</taxon>
        <taxon>Halobacteriales</taxon>
        <taxon>Haloferacaceae</taxon>
        <taxon>Halalkaliarchaeum</taxon>
    </lineage>
</organism>
<keyword evidence="2" id="KW-0812">Transmembrane</keyword>
<keyword evidence="2" id="KW-0472">Membrane</keyword>
<keyword evidence="2" id="KW-1133">Transmembrane helix</keyword>
<dbReference type="RefSeq" id="WP_119821471.1">
    <property type="nucleotide sequence ID" value="NZ_CP025066.1"/>
</dbReference>
<dbReference type="GeneID" id="37879577"/>
<feature type="transmembrane region" description="Helical" evidence="2">
    <location>
        <begin position="6"/>
        <end position="26"/>
    </location>
</feature>
<keyword evidence="4" id="KW-1185">Reference proteome</keyword>
<evidence type="ECO:0000256" key="1">
    <source>
        <dbReference type="SAM" id="MobiDB-lite"/>
    </source>
</evidence>
<sequence>MIEIATAVAIVLPVYLVTLLFGYWVALGHVDRLLDIEEGEATPELLPGLHESGGRALSAEDIDQMDDWDRWK</sequence>
<dbReference type="AlphaFoldDB" id="A0A343TNZ8"/>
<dbReference type="EMBL" id="CP025066">
    <property type="protein sequence ID" value="AUX10820.1"/>
    <property type="molecule type" value="Genomic_DNA"/>
</dbReference>
<proteinExistence type="predicted"/>
<reference evidence="4" key="1">
    <citation type="submission" date="2017-11" db="EMBL/GenBank/DDBJ databases">
        <title>Phenotypic and genomic properties of facultatively anaerobic sulfur-reducing natronoarchaea from hypersaline soda lakes.</title>
        <authorList>
            <person name="Sorokin D.Y."/>
            <person name="Kublanov I.V."/>
            <person name="Roman P."/>
            <person name="Sinninghe Damste J.S."/>
            <person name="Golyshin P.N."/>
            <person name="Rojo D."/>
            <person name="Ciordia S."/>
            <person name="Mena M.D.C."/>
            <person name="Ferrer M."/>
            <person name="Messina E."/>
            <person name="Smedile F."/>
            <person name="La Spada G."/>
            <person name="La Cono V."/>
            <person name="Yakimov M.M."/>
        </authorList>
    </citation>
    <scope>NUCLEOTIDE SEQUENCE [LARGE SCALE GENOMIC DNA]</scope>
    <source>
        <strain evidence="4">AArc-Sl</strain>
    </source>
</reference>
<dbReference type="KEGG" id="hdf:AArcSl_3214"/>
<feature type="region of interest" description="Disordered" evidence="1">
    <location>
        <begin position="45"/>
        <end position="72"/>
    </location>
</feature>
<accession>A0A343TNZ8</accession>
<evidence type="ECO:0000313" key="4">
    <source>
        <dbReference type="Proteomes" id="UP000263012"/>
    </source>
</evidence>
<evidence type="ECO:0000313" key="3">
    <source>
        <dbReference type="EMBL" id="AUX10820.1"/>
    </source>
</evidence>
<name>A0A343TNZ8_9EURY</name>